<dbReference type="KEGG" id="esj:SJ05684_b54110"/>
<dbReference type="Proteomes" id="UP000217211">
    <property type="component" value="Plasmid pSJ05684b"/>
</dbReference>
<evidence type="ECO:0000256" key="2">
    <source>
        <dbReference type="SAM" id="SignalP"/>
    </source>
</evidence>
<feature type="signal peptide" evidence="2">
    <location>
        <begin position="1"/>
        <end position="28"/>
    </location>
</feature>
<dbReference type="RefSeq" id="WP_244426714.1">
    <property type="nucleotide sequence ID" value="NZ_AJQT01000106.1"/>
</dbReference>
<evidence type="ECO:0000256" key="1">
    <source>
        <dbReference type="ARBA" id="ARBA00006987"/>
    </source>
</evidence>
<evidence type="ECO:0000313" key="3">
    <source>
        <dbReference type="EMBL" id="ASY66393.1"/>
    </source>
</evidence>
<comment type="similarity">
    <text evidence="1">Belongs to the UPF0065 (bug) family.</text>
</comment>
<dbReference type="Gene3D" id="3.40.190.150">
    <property type="entry name" value="Bordetella uptake gene, domain 1"/>
    <property type="match status" value="2"/>
</dbReference>
<dbReference type="eggNOG" id="COG3181">
    <property type="taxonomic scope" value="Bacteria"/>
</dbReference>
<dbReference type="PANTHER" id="PTHR42928">
    <property type="entry name" value="TRICARBOXYLATE-BINDING PROTEIN"/>
    <property type="match status" value="1"/>
</dbReference>
<dbReference type="STRING" id="716928.GCA_000261485_04725"/>
<organism evidence="3 4">
    <name type="scientific">Sinorhizobium sojae CCBAU 05684</name>
    <dbReference type="NCBI Taxonomy" id="716928"/>
    <lineage>
        <taxon>Bacteria</taxon>
        <taxon>Pseudomonadati</taxon>
        <taxon>Pseudomonadota</taxon>
        <taxon>Alphaproteobacteria</taxon>
        <taxon>Hyphomicrobiales</taxon>
        <taxon>Rhizobiaceae</taxon>
        <taxon>Sinorhizobium/Ensifer group</taxon>
        <taxon>Sinorhizobium</taxon>
    </lineage>
</organism>
<geneLocation type="plasmid" evidence="4">
    <name>psj05684b</name>
</geneLocation>
<gene>
    <name evidence="3" type="ORF">SJ05684_b54110</name>
</gene>
<name>A0A249PKD3_9HYPH</name>
<keyword evidence="4" id="KW-1185">Reference proteome</keyword>
<sequence length="362" mass="38103">MSILKTITLRAALVCATALGLVAAPVFAQDFSGKNIEWTIPFGVGGGTDVWARFFAPQFSKSLPGNPNVVVLNVPGGGSITGANQFAARAGSDGLEVLGTSASTQFPAILGDPRVRYDYAKWTAVLASPTGGVVYVSPQYGVTGPADIEALRTAEIRFAAQSATGLEMPVLLAFEMLGLNIRPVFGMESRGAGRLAFERGEAGIDFQTTPAYLSSVAPLVEAGKAVPLFALGVVSADGSVSRDPSFPDLPTFVEFFEQATGAAPEGQSYEAWQSLMLAGFSLQKMMVLPRDVPADIIAAYGAAAQAIVDAPDFRERAGEELGVYVQLVGAEADAALTKALQIDPAVREYLVNWLREEFDVSL</sequence>
<keyword evidence="2" id="KW-0732">Signal</keyword>
<dbReference type="InterPro" id="IPR005064">
    <property type="entry name" value="BUG"/>
</dbReference>
<accession>A0A249PKD3</accession>
<proteinExistence type="inferred from homology"/>
<keyword evidence="3" id="KW-0614">Plasmid</keyword>
<protein>
    <submittedName>
        <fullName evidence="3">Tricarboxylate transport protein TctC</fullName>
    </submittedName>
</protein>
<dbReference type="InterPro" id="IPR042100">
    <property type="entry name" value="Bug_dom1"/>
</dbReference>
<feature type="chain" id="PRO_5013326877" evidence="2">
    <location>
        <begin position="29"/>
        <end position="362"/>
    </location>
</feature>
<dbReference type="EMBL" id="CP023068">
    <property type="protein sequence ID" value="ASY66393.1"/>
    <property type="molecule type" value="Genomic_DNA"/>
</dbReference>
<dbReference type="AlphaFoldDB" id="A0A249PKD3"/>
<reference evidence="3 4" key="1">
    <citation type="submission" date="2017-08" db="EMBL/GenBank/DDBJ databases">
        <title>Multipartite genome sequences of Sinorhizobium species nodulating soybeans.</title>
        <authorList>
            <person name="Tian C.F."/>
        </authorList>
    </citation>
    <scope>NUCLEOTIDE SEQUENCE [LARGE SCALE GENOMIC DNA]</scope>
    <source>
        <strain evidence="3 4">CCBAU 05684</strain>
        <plasmid evidence="4">psj05684b</plasmid>
    </source>
</reference>
<dbReference type="PANTHER" id="PTHR42928:SF5">
    <property type="entry name" value="BLR1237 PROTEIN"/>
    <property type="match status" value="1"/>
</dbReference>
<evidence type="ECO:0000313" key="4">
    <source>
        <dbReference type="Proteomes" id="UP000217211"/>
    </source>
</evidence>